<evidence type="ECO:0000259" key="13">
    <source>
        <dbReference type="Pfam" id="PF22916"/>
    </source>
</evidence>
<keyword evidence="6 10" id="KW-0690">Ribosome biogenesis</keyword>
<comment type="caution">
    <text evidence="14">The sequence shown here is derived from an EMBL/GenBank/DDBJ whole genome shotgun (WGS) entry which is preliminary data.</text>
</comment>
<evidence type="ECO:0000256" key="1">
    <source>
        <dbReference type="ARBA" id="ARBA00002883"/>
    </source>
</evidence>
<keyword evidence="8 10" id="KW-0539">Nucleus</keyword>
<protein>
    <recommendedName>
        <fullName evidence="5 10">U3 small nucleolar RNA-associated protein 25</fullName>
        <shortName evidence="10">U3 snoRNA-associated protein 25</shortName>
    </recommendedName>
</protein>
<evidence type="ECO:0000256" key="7">
    <source>
        <dbReference type="ARBA" id="ARBA00022552"/>
    </source>
</evidence>
<evidence type="ECO:0000256" key="11">
    <source>
        <dbReference type="SAM" id="MobiDB-lite"/>
    </source>
</evidence>
<name>A0ABR3S6J8_9PLEO</name>
<dbReference type="InterPro" id="IPR053939">
    <property type="entry name" value="UTP25_C"/>
</dbReference>
<reference evidence="14 15" key="1">
    <citation type="submission" date="2024-02" db="EMBL/GenBank/DDBJ databases">
        <title>De novo assembly and annotation of 12 fungi associated with fruit tree decline syndrome in Ontario, Canada.</title>
        <authorList>
            <person name="Sulman M."/>
            <person name="Ellouze W."/>
            <person name="Ilyukhin E."/>
        </authorList>
    </citation>
    <scope>NUCLEOTIDE SEQUENCE [LARGE SCALE GENOMIC DNA]</scope>
    <source>
        <strain evidence="14 15">M42-189</strain>
    </source>
</reference>
<evidence type="ECO:0000256" key="4">
    <source>
        <dbReference type="ARBA" id="ARBA00011192"/>
    </source>
</evidence>
<dbReference type="InterPro" id="IPR010678">
    <property type="entry name" value="UTP25"/>
</dbReference>
<comment type="similarity">
    <text evidence="3 10">Belongs to the UTP25 family.</text>
</comment>
<dbReference type="Pfam" id="PF06862">
    <property type="entry name" value="Utp25_C"/>
    <property type="match status" value="1"/>
</dbReference>
<keyword evidence="15" id="KW-1185">Reference proteome</keyword>
<evidence type="ECO:0000313" key="14">
    <source>
        <dbReference type="EMBL" id="KAL1612316.1"/>
    </source>
</evidence>
<feature type="compositionally biased region" description="Acidic residues" evidence="11">
    <location>
        <begin position="138"/>
        <end position="148"/>
    </location>
</feature>
<evidence type="ECO:0000256" key="5">
    <source>
        <dbReference type="ARBA" id="ARBA00015422"/>
    </source>
</evidence>
<evidence type="ECO:0000256" key="9">
    <source>
        <dbReference type="ARBA" id="ARBA00023274"/>
    </source>
</evidence>
<dbReference type="PANTHER" id="PTHR12933">
    <property type="entry name" value="ORF PROTEIN-RELATED"/>
    <property type="match status" value="1"/>
</dbReference>
<comment type="subunit">
    <text evidence="4 10">Component of the ribosomal small subunit (SSU) processome composed of at least 40 protein subunits and snoRNA U3.</text>
</comment>
<keyword evidence="7 10" id="KW-0698">rRNA processing</keyword>
<dbReference type="InterPro" id="IPR053940">
    <property type="entry name" value="UTP25_NTPase-like"/>
</dbReference>
<dbReference type="EMBL" id="JAKJXO020000001">
    <property type="protein sequence ID" value="KAL1612316.1"/>
    <property type="molecule type" value="Genomic_DNA"/>
</dbReference>
<comment type="function">
    <text evidence="1 10">DEAD-box RNA helicase-like protein required for pre-18S rRNA processing, specifically at sites A0, A1, and A2.</text>
</comment>
<feature type="compositionally biased region" description="Polar residues" evidence="11">
    <location>
        <begin position="51"/>
        <end position="62"/>
    </location>
</feature>
<dbReference type="InterPro" id="IPR027417">
    <property type="entry name" value="P-loop_NTPase"/>
</dbReference>
<feature type="domain" description="UTP25 NTP hydrolase-like" evidence="13">
    <location>
        <begin position="248"/>
        <end position="505"/>
    </location>
</feature>
<proteinExistence type="inferred from homology"/>
<evidence type="ECO:0000256" key="2">
    <source>
        <dbReference type="ARBA" id="ARBA00004604"/>
    </source>
</evidence>
<dbReference type="Pfam" id="PF22916">
    <property type="entry name" value="UTP25_NTPase-like"/>
    <property type="match status" value="1"/>
</dbReference>
<sequence length="709" mass="80870">MHDPVEHGNEQLSASDFESELGLSDGSSSEEDEEEAQPVSSAYHSLLASFAASTKTVNTSQGEPRRKRRKFDHSPGSLKGYAKPQVDAKEEEESNVGHELKVRSEASSLGSVEQPEVDELEEVESQLSDGESVRPDMDLDDELDDENANEQSEIDSFVGHFDRPEENHLTMQIKAISANQWITKKLDIEDGGRGLLQIPGASEEYAARRKVKSVRDLQLKPRLVENAEKALGSFNTVEQTIVPSLFGYQDVLFGARTVQNAGRIRDLCCLHALNHILKTRDRILKNNSKLAAASDDQDAEHRDQGFTRPKILFLLETKEACVRILDSLTKLHEFEQQENKKRFIENFSAADHIFSDDKPEDFRELFEGNDENEFRIGVKLTRKTMKYYSKFYASDIIFASTLGLRRAIESNEKKKKDYDFLSSIEMVIMEQADATLMQNWEHAEFVFQHLNLQPKETHGCDFSRVRSWYLDGHAANIRQTIVLSAYLAPKINTLYNKHMRNYAGRLKYTPSYDSGVIETLPYGIKQTFSRFDSPSYLTDPDARFKYFSSSVLPKILKTPKPTEGGIGVLLFIPSYLDFVRVRNALVDIDISYASISEYTDTTDVRRARSHFMSGRHSLLLYTGRAHHFHRYNIRGVKRVVFYGVPENPKFYEEIVGFAGKTVERGEISRTEANIRVVFSKWERLELERVVGSKRVGRMVVDKGDVFDFV</sequence>
<feature type="compositionally biased region" description="Basic and acidic residues" evidence="11">
    <location>
        <begin position="95"/>
        <end position="104"/>
    </location>
</feature>
<feature type="compositionally biased region" description="Acidic residues" evidence="11">
    <location>
        <begin position="115"/>
        <end position="124"/>
    </location>
</feature>
<keyword evidence="9 10" id="KW-0687">Ribonucleoprotein</keyword>
<feature type="region of interest" description="Disordered" evidence="11">
    <location>
        <begin position="1"/>
        <end position="149"/>
    </location>
</feature>
<evidence type="ECO:0000256" key="8">
    <source>
        <dbReference type="ARBA" id="ARBA00023242"/>
    </source>
</evidence>
<evidence type="ECO:0000313" key="15">
    <source>
        <dbReference type="Proteomes" id="UP001521785"/>
    </source>
</evidence>
<dbReference type="Gene3D" id="3.40.50.300">
    <property type="entry name" value="P-loop containing nucleotide triphosphate hydrolases"/>
    <property type="match status" value="1"/>
</dbReference>
<accession>A0ABR3S6J8</accession>
<evidence type="ECO:0000256" key="6">
    <source>
        <dbReference type="ARBA" id="ARBA00022517"/>
    </source>
</evidence>
<organism evidence="14 15">
    <name type="scientific">Paraconiothyrium brasiliense</name>
    <dbReference type="NCBI Taxonomy" id="300254"/>
    <lineage>
        <taxon>Eukaryota</taxon>
        <taxon>Fungi</taxon>
        <taxon>Dikarya</taxon>
        <taxon>Ascomycota</taxon>
        <taxon>Pezizomycotina</taxon>
        <taxon>Dothideomycetes</taxon>
        <taxon>Pleosporomycetidae</taxon>
        <taxon>Pleosporales</taxon>
        <taxon>Massarineae</taxon>
        <taxon>Didymosphaeriaceae</taxon>
        <taxon>Paraconiothyrium</taxon>
    </lineage>
</organism>
<gene>
    <name evidence="14" type="primary">UTP25</name>
    <name evidence="14" type="ORF">SLS60_000542</name>
</gene>
<evidence type="ECO:0000259" key="12">
    <source>
        <dbReference type="Pfam" id="PF06862"/>
    </source>
</evidence>
<dbReference type="Proteomes" id="UP001521785">
    <property type="component" value="Unassembled WGS sequence"/>
</dbReference>
<dbReference type="PANTHER" id="PTHR12933:SF0">
    <property type="entry name" value="U3 SMALL NUCLEOLAR RNA-ASSOCIATED PROTEIN 25 HOMOLOG"/>
    <property type="match status" value="1"/>
</dbReference>
<evidence type="ECO:0000256" key="10">
    <source>
        <dbReference type="RuleBase" id="RU365070"/>
    </source>
</evidence>
<feature type="domain" description="UTP25 C-terminal" evidence="12">
    <location>
        <begin position="517"/>
        <end position="708"/>
    </location>
</feature>
<evidence type="ECO:0000256" key="3">
    <source>
        <dbReference type="ARBA" id="ARBA00009223"/>
    </source>
</evidence>
<comment type="subcellular location">
    <subcellularLocation>
        <location evidence="2 10">Nucleus</location>
        <location evidence="2 10">Nucleolus</location>
    </subcellularLocation>
</comment>